<dbReference type="InterPro" id="IPR002078">
    <property type="entry name" value="Sigma_54_int"/>
</dbReference>
<dbReference type="InterPro" id="IPR025943">
    <property type="entry name" value="Sigma_54_int_dom_ATP-bd_2"/>
</dbReference>
<gene>
    <name evidence="4" type="ORF">ACFL27_11860</name>
</gene>
<dbReference type="PANTHER" id="PTHR32071">
    <property type="entry name" value="TRANSCRIPTIONAL REGULATORY PROTEIN"/>
    <property type="match status" value="1"/>
</dbReference>
<dbReference type="Proteomes" id="UP001594351">
    <property type="component" value="Unassembled WGS sequence"/>
</dbReference>
<dbReference type="CDD" id="cd00009">
    <property type="entry name" value="AAA"/>
    <property type="match status" value="1"/>
</dbReference>
<evidence type="ECO:0000256" key="1">
    <source>
        <dbReference type="ARBA" id="ARBA00022741"/>
    </source>
</evidence>
<name>A0ABV6YXF7_UNCC1</name>
<dbReference type="Gene3D" id="1.10.10.60">
    <property type="entry name" value="Homeodomain-like"/>
    <property type="match status" value="1"/>
</dbReference>
<dbReference type="EMBL" id="JBHPBY010000131">
    <property type="protein sequence ID" value="MFC1850880.1"/>
    <property type="molecule type" value="Genomic_DNA"/>
</dbReference>
<dbReference type="Gene3D" id="1.10.8.60">
    <property type="match status" value="1"/>
</dbReference>
<dbReference type="InterPro" id="IPR027417">
    <property type="entry name" value="P-loop_NTPase"/>
</dbReference>
<evidence type="ECO:0000313" key="5">
    <source>
        <dbReference type="Proteomes" id="UP001594351"/>
    </source>
</evidence>
<dbReference type="PROSITE" id="PS00676">
    <property type="entry name" value="SIGMA54_INTERACT_2"/>
    <property type="match status" value="1"/>
</dbReference>
<dbReference type="Pfam" id="PF25601">
    <property type="entry name" value="AAA_lid_14"/>
    <property type="match status" value="1"/>
</dbReference>
<evidence type="ECO:0000313" key="4">
    <source>
        <dbReference type="EMBL" id="MFC1850880.1"/>
    </source>
</evidence>
<accession>A0ABV6YXF7</accession>
<keyword evidence="1" id="KW-0547">Nucleotide-binding</keyword>
<keyword evidence="5" id="KW-1185">Reference proteome</keyword>
<comment type="caution">
    <text evidence="4">The sequence shown here is derived from an EMBL/GenBank/DDBJ whole genome shotgun (WGS) entry which is preliminary data.</text>
</comment>
<dbReference type="SUPFAM" id="SSF46689">
    <property type="entry name" value="Homeodomain-like"/>
    <property type="match status" value="1"/>
</dbReference>
<dbReference type="SUPFAM" id="SSF52540">
    <property type="entry name" value="P-loop containing nucleoside triphosphate hydrolases"/>
    <property type="match status" value="1"/>
</dbReference>
<dbReference type="InterPro" id="IPR058031">
    <property type="entry name" value="AAA_lid_NorR"/>
</dbReference>
<protein>
    <submittedName>
        <fullName evidence="4">Sigma 54-interacting transcriptional regulator</fullName>
    </submittedName>
</protein>
<dbReference type="Pfam" id="PF00158">
    <property type="entry name" value="Sigma54_activat"/>
    <property type="match status" value="1"/>
</dbReference>
<sequence>MSKHHNIHIFTTNGMEGACSAAIILRKFPQARINITSGYGIATRISVLVQQAAKPDFIHICGVGINRDLPELLAGLTKLKSAGTTIYWYCGRGYLSQLEAQLLPYCETVFKSKSTNSQVIFDHLELEADRVNTRLLRLAKQSCQENKKPDADQIWHHLVQYSNQRFFNTGDRESTVEAIHILADHAHFSSELKEKVTKFQDRETVTWFLGNSPVSKAIRQTIKRVAQYNKPVLLLGPSGVGKEYVARAIHNESPRQGALRPVNCAMLNIGDTMANDELFGHEKDSFTGAHYARAGAFETASGGTLFLDELGELSALMQARFLRVIEDGLAYPVGSDKPKSVDVRIIAATNRNLPDMIQKGKFREDLFYRLNVLVIRIPPLSARKPKDRRLDLEPVYKRIRHELRSEKIKFRLAEKDWRAILEYHWPGNIRQFRNVLERAAYLGASVTHIINEEKAPFDNSTSNYKKEVLNMFRPADTEKVLPLSEIEKNYVGYVYNLFDQNITRTARALGMAPNTLRAKLKKI</sequence>
<feature type="domain" description="Sigma-54 factor interaction" evidence="3">
    <location>
        <begin position="208"/>
        <end position="441"/>
    </location>
</feature>
<proteinExistence type="predicted"/>
<reference evidence="4 5" key="1">
    <citation type="submission" date="2024-09" db="EMBL/GenBank/DDBJ databases">
        <title>Laminarin stimulates single cell rates of sulfate reduction while oxygen inhibits transcriptomic activity in coastal marine sediment.</title>
        <authorList>
            <person name="Lindsay M."/>
            <person name="Orcutt B."/>
            <person name="Emerson D."/>
            <person name="Stepanauskas R."/>
            <person name="D'Angelo T."/>
        </authorList>
    </citation>
    <scope>NUCLEOTIDE SEQUENCE [LARGE SCALE GENOMIC DNA]</scope>
    <source>
        <strain evidence="4">SAG AM-311-K15</strain>
    </source>
</reference>
<dbReference type="PROSITE" id="PS50045">
    <property type="entry name" value="SIGMA54_INTERACT_4"/>
    <property type="match status" value="1"/>
</dbReference>
<dbReference type="SMART" id="SM00382">
    <property type="entry name" value="AAA"/>
    <property type="match status" value="1"/>
</dbReference>
<dbReference type="InterPro" id="IPR003593">
    <property type="entry name" value="AAA+_ATPase"/>
</dbReference>
<keyword evidence="2" id="KW-0067">ATP-binding</keyword>
<evidence type="ECO:0000259" key="3">
    <source>
        <dbReference type="PROSITE" id="PS50045"/>
    </source>
</evidence>
<evidence type="ECO:0000256" key="2">
    <source>
        <dbReference type="ARBA" id="ARBA00022840"/>
    </source>
</evidence>
<dbReference type="InterPro" id="IPR009057">
    <property type="entry name" value="Homeodomain-like_sf"/>
</dbReference>
<organism evidence="4 5">
    <name type="scientific">candidate division CSSED10-310 bacterium</name>
    <dbReference type="NCBI Taxonomy" id="2855610"/>
    <lineage>
        <taxon>Bacteria</taxon>
        <taxon>Bacteria division CSSED10-310</taxon>
    </lineage>
</organism>
<dbReference type="Gene3D" id="3.40.50.300">
    <property type="entry name" value="P-loop containing nucleotide triphosphate hydrolases"/>
    <property type="match status" value="1"/>
</dbReference>